<comment type="similarity">
    <text evidence="2">Belongs to the TspO/BZRP family.</text>
</comment>
<feature type="transmembrane region" description="Helical" evidence="7">
    <location>
        <begin position="116"/>
        <end position="136"/>
    </location>
</feature>
<keyword evidence="4 7" id="KW-1133">Transmembrane helix</keyword>
<protein>
    <recommendedName>
        <fullName evidence="10">Tryptophan-rich sensory protein</fullName>
    </recommendedName>
</protein>
<dbReference type="EMBL" id="HBIU01015189">
    <property type="protein sequence ID" value="CAE0628404.1"/>
    <property type="molecule type" value="Transcribed_RNA"/>
</dbReference>
<feature type="signal peptide" evidence="8">
    <location>
        <begin position="1"/>
        <end position="23"/>
    </location>
</feature>
<comment type="subcellular location">
    <subcellularLocation>
        <location evidence="1">Membrane</location>
        <topology evidence="1">Multi-pass membrane protein</topology>
    </subcellularLocation>
</comment>
<evidence type="ECO:0000256" key="4">
    <source>
        <dbReference type="ARBA" id="ARBA00022989"/>
    </source>
</evidence>
<dbReference type="AlphaFoldDB" id="A0A6V2QN12"/>
<gene>
    <name evidence="9" type="ORF">HAKA00212_LOCUS7086</name>
</gene>
<evidence type="ECO:0000256" key="3">
    <source>
        <dbReference type="ARBA" id="ARBA00022692"/>
    </source>
</evidence>
<dbReference type="Gene3D" id="1.20.1260.100">
    <property type="entry name" value="TspO/MBR protein"/>
    <property type="match status" value="1"/>
</dbReference>
<evidence type="ECO:0008006" key="10">
    <source>
        <dbReference type="Google" id="ProtNLM"/>
    </source>
</evidence>
<feature type="compositionally biased region" description="Polar residues" evidence="6">
    <location>
        <begin position="140"/>
        <end position="151"/>
    </location>
</feature>
<dbReference type="PANTHER" id="PTHR10057">
    <property type="entry name" value="PERIPHERAL-TYPE BENZODIAZEPINE RECEPTOR"/>
    <property type="match status" value="1"/>
</dbReference>
<reference evidence="9" key="1">
    <citation type="submission" date="2021-01" db="EMBL/GenBank/DDBJ databases">
        <authorList>
            <person name="Corre E."/>
            <person name="Pelletier E."/>
            <person name="Niang G."/>
            <person name="Scheremetjew M."/>
            <person name="Finn R."/>
            <person name="Kale V."/>
            <person name="Holt S."/>
            <person name="Cochrane G."/>
            <person name="Meng A."/>
            <person name="Brown T."/>
            <person name="Cohen L."/>
        </authorList>
    </citation>
    <scope>NUCLEOTIDE SEQUENCE</scope>
    <source>
        <strain evidence="9">CCMP3107</strain>
    </source>
</reference>
<keyword evidence="5 7" id="KW-0472">Membrane</keyword>
<evidence type="ECO:0000256" key="7">
    <source>
        <dbReference type="SAM" id="Phobius"/>
    </source>
</evidence>
<dbReference type="GO" id="GO:0016020">
    <property type="term" value="C:membrane"/>
    <property type="evidence" value="ECO:0007669"/>
    <property type="project" value="UniProtKB-SubCell"/>
</dbReference>
<feature type="chain" id="PRO_5030160978" description="Tryptophan-rich sensory protein" evidence="8">
    <location>
        <begin position="24"/>
        <end position="301"/>
    </location>
</feature>
<dbReference type="Pfam" id="PF03073">
    <property type="entry name" value="TspO_MBR"/>
    <property type="match status" value="1"/>
</dbReference>
<dbReference type="CDD" id="cd15904">
    <property type="entry name" value="TSPO_MBR"/>
    <property type="match status" value="1"/>
</dbReference>
<evidence type="ECO:0000256" key="5">
    <source>
        <dbReference type="ARBA" id="ARBA00023136"/>
    </source>
</evidence>
<name>A0A6V2QN12_HETAK</name>
<evidence type="ECO:0000256" key="2">
    <source>
        <dbReference type="ARBA" id="ARBA00007524"/>
    </source>
</evidence>
<organism evidence="9">
    <name type="scientific">Heterosigma akashiwo</name>
    <name type="common">Chromophytic alga</name>
    <name type="synonym">Heterosigma carterae</name>
    <dbReference type="NCBI Taxonomy" id="2829"/>
    <lineage>
        <taxon>Eukaryota</taxon>
        <taxon>Sar</taxon>
        <taxon>Stramenopiles</taxon>
        <taxon>Ochrophyta</taxon>
        <taxon>Raphidophyceae</taxon>
        <taxon>Chattonellales</taxon>
        <taxon>Chattonellaceae</taxon>
        <taxon>Heterosigma</taxon>
    </lineage>
</organism>
<dbReference type="InterPro" id="IPR004307">
    <property type="entry name" value="TspO_MBR"/>
</dbReference>
<feature type="transmembrane region" description="Helical" evidence="7">
    <location>
        <begin position="166"/>
        <end position="187"/>
    </location>
</feature>
<feature type="transmembrane region" description="Helical" evidence="7">
    <location>
        <begin position="250"/>
        <end position="272"/>
    </location>
</feature>
<sequence length="301" mass="32948">MTLKTGLIITFSALAVLSSPSAAFQTRHQAHLQKAQAFQNLVSAPIHRAQSRVSLSGSSQYKTRLAAGSIPDGGKRVFDAKAFATYIGATGAQMGFISAFMYGLNFLLSKVSGYPLLQTVVISVFFAIMSLKSRIFSPLDNSRPSPESQTQRNKEMKRPSWMPPPLAFPIIWSTIGILRTVSSVLVWKAMGRDLLNPATLALMLHLSIGDTWNTINNVDRRLGFAVPGVVCVWLSVLNLVRAYFAASPLAGYVIAPSALWLSVAMVLVTTLWRMNSNGQEPLWPYKVVAPEKKNDDTLCVM</sequence>
<evidence type="ECO:0000313" key="9">
    <source>
        <dbReference type="EMBL" id="CAE0628404.1"/>
    </source>
</evidence>
<feature type="region of interest" description="Disordered" evidence="6">
    <location>
        <begin position="140"/>
        <end position="160"/>
    </location>
</feature>
<proteinExistence type="inferred from homology"/>
<dbReference type="GO" id="GO:0033013">
    <property type="term" value="P:tetrapyrrole metabolic process"/>
    <property type="evidence" value="ECO:0007669"/>
    <property type="project" value="UniProtKB-ARBA"/>
</dbReference>
<feature type="transmembrane region" description="Helical" evidence="7">
    <location>
        <begin position="83"/>
        <end position="104"/>
    </location>
</feature>
<feature type="transmembrane region" description="Helical" evidence="7">
    <location>
        <begin position="222"/>
        <end position="244"/>
    </location>
</feature>
<keyword evidence="8" id="KW-0732">Signal</keyword>
<evidence type="ECO:0000256" key="6">
    <source>
        <dbReference type="SAM" id="MobiDB-lite"/>
    </source>
</evidence>
<evidence type="ECO:0000256" key="1">
    <source>
        <dbReference type="ARBA" id="ARBA00004141"/>
    </source>
</evidence>
<evidence type="ECO:0000256" key="8">
    <source>
        <dbReference type="SAM" id="SignalP"/>
    </source>
</evidence>
<keyword evidence="3 7" id="KW-0812">Transmembrane</keyword>
<dbReference type="PANTHER" id="PTHR10057:SF0">
    <property type="entry name" value="TRANSLOCATOR PROTEIN"/>
    <property type="match status" value="1"/>
</dbReference>
<accession>A0A6V2QN12</accession>
<dbReference type="InterPro" id="IPR038330">
    <property type="entry name" value="TspO/MBR-related_sf"/>
</dbReference>